<evidence type="ECO:0000259" key="13">
    <source>
        <dbReference type="Pfam" id="PF02882"/>
    </source>
</evidence>
<dbReference type="EC" id="3.5.4.9" evidence="11"/>
<evidence type="ECO:0000256" key="4">
    <source>
        <dbReference type="ARBA" id="ARBA00022755"/>
    </source>
</evidence>
<comment type="catalytic activity">
    <reaction evidence="11">
        <text>(6R)-5,10-methenyltetrahydrofolate + H2O = (6R)-10-formyltetrahydrofolate + H(+)</text>
        <dbReference type="Rhea" id="RHEA:23700"/>
        <dbReference type="ChEBI" id="CHEBI:15377"/>
        <dbReference type="ChEBI" id="CHEBI:15378"/>
        <dbReference type="ChEBI" id="CHEBI:57455"/>
        <dbReference type="ChEBI" id="CHEBI:195366"/>
        <dbReference type="EC" id="3.5.4.9"/>
    </reaction>
</comment>
<dbReference type="InterPro" id="IPR020631">
    <property type="entry name" value="THF_DH/CycHdrlase_NAD-bd_dom"/>
</dbReference>
<evidence type="ECO:0000256" key="3">
    <source>
        <dbReference type="ARBA" id="ARBA00022605"/>
    </source>
</evidence>
<dbReference type="InterPro" id="IPR046346">
    <property type="entry name" value="Aminoacid_DH-like_N_sf"/>
</dbReference>
<feature type="binding site" evidence="11">
    <location>
        <position position="242"/>
    </location>
    <ligand>
        <name>NADP(+)</name>
        <dbReference type="ChEBI" id="CHEBI:58349"/>
    </ligand>
</feature>
<feature type="domain" description="Tetrahydrofolate dehydrogenase/cyclohydrolase NAD(P)-binding" evidence="13">
    <location>
        <begin position="139"/>
        <end position="295"/>
    </location>
</feature>
<dbReference type="Gene3D" id="3.40.50.10860">
    <property type="entry name" value="Leucine Dehydrogenase, chain A, domain 1"/>
    <property type="match status" value="1"/>
</dbReference>
<dbReference type="Pfam" id="PF00763">
    <property type="entry name" value="THF_DHG_CYH"/>
    <property type="match status" value="1"/>
</dbReference>
<keyword evidence="2 11" id="KW-0554">One-carbon metabolism</keyword>
<keyword evidence="4 11" id="KW-0658">Purine biosynthesis</keyword>
<dbReference type="PANTHER" id="PTHR48099:SF5">
    <property type="entry name" value="C-1-TETRAHYDROFOLATE SYNTHASE, CYTOPLASMIC"/>
    <property type="match status" value="1"/>
</dbReference>
<dbReference type="GO" id="GO:0006164">
    <property type="term" value="P:purine nucleotide biosynthetic process"/>
    <property type="evidence" value="ECO:0007669"/>
    <property type="project" value="UniProtKB-KW"/>
</dbReference>
<reference evidence="14 15" key="1">
    <citation type="submission" date="2019-03" db="EMBL/GenBank/DDBJ databases">
        <title>Genomic Encyclopedia of Type Strains, Phase IV (KMG-IV): sequencing the most valuable type-strain genomes for metagenomic binning, comparative biology and taxonomic classification.</title>
        <authorList>
            <person name="Goeker M."/>
        </authorList>
    </citation>
    <scope>NUCLEOTIDE SEQUENCE [LARGE SCALE GENOMIC DNA]</scope>
    <source>
        <strain evidence="14 15">DSM 45765</strain>
    </source>
</reference>
<dbReference type="EMBL" id="SLXQ01000020">
    <property type="protein sequence ID" value="TCP43898.1"/>
    <property type="molecule type" value="Genomic_DNA"/>
</dbReference>
<dbReference type="GO" id="GO:0004477">
    <property type="term" value="F:methenyltetrahydrofolate cyclohydrolase activity"/>
    <property type="evidence" value="ECO:0007669"/>
    <property type="project" value="UniProtKB-UniRule"/>
</dbReference>
<dbReference type="InterPro" id="IPR000672">
    <property type="entry name" value="THF_DH/CycHdrlase"/>
</dbReference>
<dbReference type="Pfam" id="PF02882">
    <property type="entry name" value="THF_DHG_CYH_C"/>
    <property type="match status" value="1"/>
</dbReference>
<evidence type="ECO:0000256" key="5">
    <source>
        <dbReference type="ARBA" id="ARBA00022801"/>
    </source>
</evidence>
<keyword evidence="10 11" id="KW-0511">Multifunctional enzyme</keyword>
<evidence type="ECO:0000256" key="1">
    <source>
        <dbReference type="ARBA" id="ARBA00004777"/>
    </source>
</evidence>
<dbReference type="GO" id="GO:0004488">
    <property type="term" value="F:methylenetetrahydrofolate dehydrogenase (NADP+) activity"/>
    <property type="evidence" value="ECO:0007669"/>
    <property type="project" value="UniProtKB-UniRule"/>
</dbReference>
<dbReference type="Gene3D" id="3.40.50.720">
    <property type="entry name" value="NAD(P)-binding Rossmann-like Domain"/>
    <property type="match status" value="1"/>
</dbReference>
<keyword evidence="15" id="KW-1185">Reference proteome</keyword>
<comment type="catalytic activity">
    <reaction evidence="11">
        <text>(6R)-5,10-methylene-5,6,7,8-tetrahydrofolate + NADP(+) = (6R)-5,10-methenyltetrahydrofolate + NADPH</text>
        <dbReference type="Rhea" id="RHEA:22812"/>
        <dbReference type="ChEBI" id="CHEBI:15636"/>
        <dbReference type="ChEBI" id="CHEBI:57455"/>
        <dbReference type="ChEBI" id="CHEBI:57783"/>
        <dbReference type="ChEBI" id="CHEBI:58349"/>
        <dbReference type="EC" id="1.5.1.5"/>
    </reaction>
</comment>
<keyword evidence="3 11" id="KW-0028">Amino-acid biosynthesis</keyword>
<comment type="similarity">
    <text evidence="11">Belongs to the tetrahydrofolate dehydrogenase/cyclohydrolase family.</text>
</comment>
<keyword evidence="9 11" id="KW-0486">Methionine biosynthesis</keyword>
<dbReference type="InterPro" id="IPR020630">
    <property type="entry name" value="THF_DH/CycHdrlase_cat_dom"/>
</dbReference>
<dbReference type="EC" id="1.5.1.5" evidence="11"/>
<evidence type="ECO:0000256" key="10">
    <source>
        <dbReference type="ARBA" id="ARBA00023268"/>
    </source>
</evidence>
<protein>
    <recommendedName>
        <fullName evidence="11">Bifunctional protein FolD</fullName>
    </recommendedName>
    <domain>
        <recommendedName>
            <fullName evidence="11">Methylenetetrahydrofolate dehydrogenase</fullName>
            <ecNumber evidence="11">1.5.1.5</ecNumber>
        </recommendedName>
    </domain>
    <domain>
        <recommendedName>
            <fullName evidence="11">Methenyltetrahydrofolate cyclohydrolase</fullName>
            <ecNumber evidence="11">3.5.4.9</ecNumber>
        </recommendedName>
    </domain>
</protein>
<comment type="pathway">
    <text evidence="1 11">One-carbon metabolism; tetrahydrofolate interconversion.</text>
</comment>
<dbReference type="UniPathway" id="UPA00193"/>
<dbReference type="SUPFAM" id="SSF51735">
    <property type="entry name" value="NAD(P)-binding Rossmann-fold domains"/>
    <property type="match status" value="1"/>
</dbReference>
<dbReference type="PANTHER" id="PTHR48099">
    <property type="entry name" value="C-1-TETRAHYDROFOLATE SYNTHASE, CYTOPLASMIC-RELATED"/>
    <property type="match status" value="1"/>
</dbReference>
<evidence type="ECO:0000256" key="8">
    <source>
        <dbReference type="ARBA" id="ARBA00023102"/>
    </source>
</evidence>
<dbReference type="HAMAP" id="MF_01576">
    <property type="entry name" value="THF_DHG_CYH"/>
    <property type="match status" value="1"/>
</dbReference>
<dbReference type="RefSeq" id="WP_132880532.1">
    <property type="nucleotide sequence ID" value="NZ_SLXQ01000020.1"/>
</dbReference>
<comment type="subunit">
    <text evidence="11">Homodimer.</text>
</comment>
<keyword evidence="6 11" id="KW-0521">NADP</keyword>
<dbReference type="InterPro" id="IPR036291">
    <property type="entry name" value="NAD(P)-bd_dom_sf"/>
</dbReference>
<dbReference type="CDD" id="cd01080">
    <property type="entry name" value="NAD_bind_m-THF_DH_Cyclohyd"/>
    <property type="match status" value="1"/>
</dbReference>
<comment type="function">
    <text evidence="11">Catalyzes the oxidation of 5,10-methylenetetrahydrofolate to 5,10-methenyltetrahydrofolate and then the hydrolysis of 5,10-methenyltetrahydrofolate to 10-formyltetrahydrofolate.</text>
</comment>
<evidence type="ECO:0000256" key="11">
    <source>
        <dbReference type="HAMAP-Rule" id="MF_01576"/>
    </source>
</evidence>
<keyword evidence="7 11" id="KW-0560">Oxidoreductase</keyword>
<dbReference type="OrthoDB" id="9803580at2"/>
<proteinExistence type="inferred from homology"/>
<name>A0A4R2Q7L0_9PSEU</name>
<dbReference type="GO" id="GO:0005829">
    <property type="term" value="C:cytosol"/>
    <property type="evidence" value="ECO:0007669"/>
    <property type="project" value="TreeGrafter"/>
</dbReference>
<feature type="binding site" evidence="11">
    <location>
        <begin position="173"/>
        <end position="175"/>
    </location>
    <ligand>
        <name>NADP(+)</name>
        <dbReference type="ChEBI" id="CHEBI:58349"/>
    </ligand>
</feature>
<dbReference type="GO" id="GO:0035999">
    <property type="term" value="P:tetrahydrofolate interconversion"/>
    <property type="evidence" value="ECO:0007669"/>
    <property type="project" value="UniProtKB-UniRule"/>
</dbReference>
<comment type="caution">
    <text evidence="14">The sequence shown here is derived from an EMBL/GenBank/DDBJ whole genome shotgun (WGS) entry which is preliminary data.</text>
</comment>
<evidence type="ECO:0000256" key="6">
    <source>
        <dbReference type="ARBA" id="ARBA00022857"/>
    </source>
</evidence>
<dbReference type="Proteomes" id="UP000294911">
    <property type="component" value="Unassembled WGS sequence"/>
</dbReference>
<dbReference type="GO" id="GO:0009086">
    <property type="term" value="P:methionine biosynthetic process"/>
    <property type="evidence" value="ECO:0007669"/>
    <property type="project" value="UniProtKB-KW"/>
</dbReference>
<evidence type="ECO:0000313" key="14">
    <source>
        <dbReference type="EMBL" id="TCP43898.1"/>
    </source>
</evidence>
<sequence length="322" mass="34217">MSALLIDGKAYAADLRNELTAQVAELAEEGCQPGLATVVAGDAYPAHAYERRVRRLAEQLGLHYVREALPADVPEAEAVATVGKLCSDPRISGILILRPLPPQVSEATLYRALDPLKDIESVHPVNAGLLALDRPRFVPSTPASVFHLLDRYLRESGRDPERVYQGSNMVIVGRSANVGKPAVNLGMARGATVLSCDVHSYRAGLLFEHTAHADIVIIAAGSPGLLRGEHVRDGVIAVDVGINAVPDTETGKIRLVGDLDFRSVAERAEAITPVPGGVGPITDVWLLRNTIAAARLARGVATARPWIEGMRLQPADGLLSAG</sequence>
<comment type="caution">
    <text evidence="11">Lacks conserved residue(s) required for the propagation of feature annotation.</text>
</comment>
<evidence type="ECO:0000256" key="7">
    <source>
        <dbReference type="ARBA" id="ARBA00023002"/>
    </source>
</evidence>
<dbReference type="GO" id="GO:0000105">
    <property type="term" value="P:L-histidine biosynthetic process"/>
    <property type="evidence" value="ECO:0007669"/>
    <property type="project" value="UniProtKB-KW"/>
</dbReference>
<dbReference type="AlphaFoldDB" id="A0A4R2Q7L0"/>
<evidence type="ECO:0000256" key="2">
    <source>
        <dbReference type="ARBA" id="ARBA00022563"/>
    </source>
</evidence>
<feature type="domain" description="Tetrahydrofolate dehydrogenase/cyclohydrolase catalytic" evidence="12">
    <location>
        <begin position="6"/>
        <end position="120"/>
    </location>
</feature>
<accession>A0A4R2Q7L0</accession>
<gene>
    <name evidence="11" type="primary">folD</name>
    <name evidence="14" type="ORF">EV191_12052</name>
</gene>
<organism evidence="14 15">
    <name type="scientific">Tamaricihabitans halophyticus</name>
    <dbReference type="NCBI Taxonomy" id="1262583"/>
    <lineage>
        <taxon>Bacteria</taxon>
        <taxon>Bacillati</taxon>
        <taxon>Actinomycetota</taxon>
        <taxon>Actinomycetes</taxon>
        <taxon>Pseudonocardiales</taxon>
        <taxon>Pseudonocardiaceae</taxon>
        <taxon>Tamaricihabitans</taxon>
    </lineage>
</organism>
<evidence type="ECO:0000259" key="12">
    <source>
        <dbReference type="Pfam" id="PF00763"/>
    </source>
</evidence>
<keyword evidence="8 11" id="KW-0368">Histidine biosynthesis</keyword>
<evidence type="ECO:0000256" key="9">
    <source>
        <dbReference type="ARBA" id="ARBA00023167"/>
    </source>
</evidence>
<evidence type="ECO:0000313" key="15">
    <source>
        <dbReference type="Proteomes" id="UP000294911"/>
    </source>
</evidence>
<keyword evidence="5 11" id="KW-0378">Hydrolase</keyword>
<dbReference type="PRINTS" id="PR00085">
    <property type="entry name" value="THFDHDRGNASE"/>
</dbReference>
<dbReference type="SUPFAM" id="SSF53223">
    <property type="entry name" value="Aminoacid dehydrogenase-like, N-terminal domain"/>
    <property type="match status" value="1"/>
</dbReference>